<dbReference type="InterPro" id="IPR018083">
    <property type="entry name" value="Sterol_reductase_CS"/>
</dbReference>
<dbReference type="GO" id="GO:0050613">
    <property type="term" value="F:Delta14-sterol reductase activity"/>
    <property type="evidence" value="ECO:0007669"/>
    <property type="project" value="UniProtKB-EC"/>
</dbReference>
<dbReference type="PANTHER" id="PTHR21257">
    <property type="entry name" value="DELTA(14)-STEROL REDUCTASE"/>
    <property type="match status" value="1"/>
</dbReference>
<keyword evidence="12 16" id="KW-1207">Sterol metabolism</keyword>
<dbReference type="PROSITE" id="PS01017">
    <property type="entry name" value="STEROL_REDUCT_1"/>
    <property type="match status" value="1"/>
</dbReference>
<keyword evidence="5" id="KW-0521">NADP</keyword>
<feature type="transmembrane region" description="Helical" evidence="16">
    <location>
        <begin position="130"/>
        <end position="149"/>
    </location>
</feature>
<dbReference type="Gene3D" id="1.20.120.1630">
    <property type="match status" value="1"/>
</dbReference>
<keyword evidence="18" id="KW-1185">Reference proteome</keyword>
<keyword evidence="11 16" id="KW-0472">Membrane</keyword>
<evidence type="ECO:0000256" key="13">
    <source>
        <dbReference type="ARBA" id="ARBA00023221"/>
    </source>
</evidence>
<keyword evidence="6 16" id="KW-0752">Steroid biosynthesis</keyword>
<keyword evidence="7 16" id="KW-1133">Transmembrane helix</keyword>
<evidence type="ECO:0000313" key="18">
    <source>
        <dbReference type="Proteomes" id="UP000193685"/>
    </source>
</evidence>
<evidence type="ECO:0000256" key="7">
    <source>
        <dbReference type="ARBA" id="ARBA00022989"/>
    </source>
</evidence>
<evidence type="ECO:0000256" key="9">
    <source>
        <dbReference type="ARBA" id="ARBA00023011"/>
    </source>
</evidence>
<dbReference type="AlphaFoldDB" id="A0A1Y2FBY3"/>
<evidence type="ECO:0000256" key="6">
    <source>
        <dbReference type="ARBA" id="ARBA00022955"/>
    </source>
</evidence>
<dbReference type="OrthoDB" id="10262235at2759"/>
<evidence type="ECO:0000256" key="10">
    <source>
        <dbReference type="ARBA" id="ARBA00023098"/>
    </source>
</evidence>
<dbReference type="STRING" id="56484.A0A1Y2FBY3"/>
<evidence type="ECO:0000256" key="2">
    <source>
        <dbReference type="ARBA" id="ARBA00005402"/>
    </source>
</evidence>
<comment type="catalytic activity">
    <reaction evidence="14">
        <text>4,4-dimethyl-5alpha-cholesta-8,24-dien-3beta-ol + NADP(+) = 4,4-dimethyl-5alpha-cholesta-8,14,24-trien-3beta-ol + NADPH + H(+)</text>
        <dbReference type="Rhea" id="RHEA:18561"/>
        <dbReference type="ChEBI" id="CHEBI:15378"/>
        <dbReference type="ChEBI" id="CHEBI:17813"/>
        <dbReference type="ChEBI" id="CHEBI:18364"/>
        <dbReference type="ChEBI" id="CHEBI:57783"/>
        <dbReference type="ChEBI" id="CHEBI:58349"/>
        <dbReference type="EC" id="1.3.1.70"/>
    </reaction>
    <physiologicalReaction direction="right-to-left" evidence="14">
        <dbReference type="Rhea" id="RHEA:18563"/>
    </physiologicalReaction>
</comment>
<protein>
    <recommendedName>
        <fullName evidence="16">Delta(14)-sterol reductase</fullName>
    </recommendedName>
    <alternativeName>
        <fullName evidence="16">C-14 sterol reductase</fullName>
    </alternativeName>
    <alternativeName>
        <fullName evidence="16">Sterol C14-reductase</fullName>
    </alternativeName>
</protein>
<organism evidence="17 18">
    <name type="scientific">Protomyces lactucae-debilis</name>
    <dbReference type="NCBI Taxonomy" id="2754530"/>
    <lineage>
        <taxon>Eukaryota</taxon>
        <taxon>Fungi</taxon>
        <taxon>Dikarya</taxon>
        <taxon>Ascomycota</taxon>
        <taxon>Taphrinomycotina</taxon>
        <taxon>Taphrinomycetes</taxon>
        <taxon>Taphrinales</taxon>
        <taxon>Protomycetaceae</taxon>
        <taxon>Protomyces</taxon>
    </lineage>
</organism>
<keyword evidence="9 16" id="KW-0756">Sterol biosynthesis</keyword>
<dbReference type="EMBL" id="MCFI01000012">
    <property type="protein sequence ID" value="ORY80944.1"/>
    <property type="molecule type" value="Genomic_DNA"/>
</dbReference>
<dbReference type="InterPro" id="IPR001171">
    <property type="entry name" value="ERG24_DHCR-like"/>
</dbReference>
<feature type="transmembrane region" description="Helical" evidence="16">
    <location>
        <begin position="13"/>
        <end position="35"/>
    </location>
</feature>
<keyword evidence="4 16" id="KW-0812">Transmembrane</keyword>
<dbReference type="Proteomes" id="UP000193685">
    <property type="component" value="Unassembled WGS sequence"/>
</dbReference>
<dbReference type="RefSeq" id="XP_040724589.1">
    <property type="nucleotide sequence ID" value="XM_040871329.1"/>
</dbReference>
<feature type="transmembrane region" description="Helical" evidence="16">
    <location>
        <begin position="56"/>
        <end position="79"/>
    </location>
</feature>
<dbReference type="GO" id="GO:0006696">
    <property type="term" value="P:ergosterol biosynthetic process"/>
    <property type="evidence" value="ECO:0007669"/>
    <property type="project" value="TreeGrafter"/>
</dbReference>
<feature type="transmembrane region" description="Helical" evidence="16">
    <location>
        <begin position="256"/>
        <end position="273"/>
    </location>
</feature>
<feature type="transmembrane region" description="Helical" evidence="16">
    <location>
        <begin position="99"/>
        <end position="118"/>
    </location>
</feature>
<evidence type="ECO:0000256" key="5">
    <source>
        <dbReference type="ARBA" id="ARBA00022857"/>
    </source>
</evidence>
<evidence type="ECO:0000256" key="16">
    <source>
        <dbReference type="RuleBase" id="RU369120"/>
    </source>
</evidence>
<name>A0A1Y2FBY3_PROLT</name>
<comment type="pathway">
    <text evidence="15">Steroid biosynthesis; zymosterol biosynthesis; zymosterol from lanosterol: step 2/6.</text>
</comment>
<keyword evidence="13 16" id="KW-0753">Steroid metabolism</keyword>
<keyword evidence="10 16" id="KW-0443">Lipid metabolism</keyword>
<feature type="transmembrane region" description="Helical" evidence="16">
    <location>
        <begin position="285"/>
        <end position="306"/>
    </location>
</feature>
<dbReference type="FunFam" id="1.20.120.1630:FF:000009">
    <property type="entry name" value="C-14 sterol reductase"/>
    <property type="match status" value="1"/>
</dbReference>
<sequence length="420" mass="47616">MDTVNPKTTHFEFFGPVGAAAVTIGTPLLTYWLFLACTPTHCATASLPILPPLQDFLTLQACGLYAAWFLLLMALYYLLPGEQVQGQPLVTGTKLSYKINGFSSLRLILAVVVAGLFMNPKFLEPLWEQTLPLLTASLLASIGLALWSYTTSYTQDKALLAHGGNSGIFIYDFFIGRHLNPRLFNGSFDVKYFCELRPGLFLWVLLNLANLMHQYNTTGTVGLGMLLVCAFQIWYATDSVINEEKVLSTMDITTDGFGFMLAFGDLCWVPFVYSQQSRYLALHPVTLSWPILAAVVASQAIGFYLFRSANSQKDRFRNDPTHASVKDLRFIQTQRGTKLLCDGWWGKARHINYLGDWIMAWSYCLPTGFGMPLTYFYVVYFAVLLIHRERRDEDKCSRKYGKDWLAYKAKVPWRIIPYVY</sequence>
<evidence type="ECO:0000256" key="4">
    <source>
        <dbReference type="ARBA" id="ARBA00022692"/>
    </source>
</evidence>
<comment type="similarity">
    <text evidence="2 16">Belongs to the ERG4/ERG24 family.</text>
</comment>
<keyword evidence="8 16" id="KW-0560">Oxidoreductase</keyword>
<reference evidence="17 18" key="1">
    <citation type="submission" date="2016-07" db="EMBL/GenBank/DDBJ databases">
        <title>Pervasive Adenine N6-methylation of Active Genes in Fungi.</title>
        <authorList>
            <consortium name="DOE Joint Genome Institute"/>
            <person name="Mondo S.J."/>
            <person name="Dannebaum R.O."/>
            <person name="Kuo R.C."/>
            <person name="Labutti K."/>
            <person name="Haridas S."/>
            <person name="Kuo A."/>
            <person name="Salamov A."/>
            <person name="Ahrendt S.R."/>
            <person name="Lipzen A."/>
            <person name="Sullivan W."/>
            <person name="Andreopoulos W.B."/>
            <person name="Clum A."/>
            <person name="Lindquist E."/>
            <person name="Daum C."/>
            <person name="Ramamoorthy G.K."/>
            <person name="Gryganskyi A."/>
            <person name="Culley D."/>
            <person name="Magnuson J.K."/>
            <person name="James T.Y."/>
            <person name="O'Malley M.A."/>
            <person name="Stajich J.E."/>
            <person name="Spatafora J.W."/>
            <person name="Visel A."/>
            <person name="Grigoriev I.V."/>
        </authorList>
    </citation>
    <scope>NUCLEOTIDE SEQUENCE [LARGE SCALE GENOMIC DNA]</scope>
    <source>
        <strain evidence="17 18">12-1054</strain>
    </source>
</reference>
<dbReference type="PROSITE" id="PS01018">
    <property type="entry name" value="STEROL_REDUCT_2"/>
    <property type="match status" value="1"/>
</dbReference>
<proteinExistence type="inferred from homology"/>
<dbReference type="PANTHER" id="PTHR21257:SF52">
    <property type="entry name" value="DELTA(14)-STEROL REDUCTASE TM7SF2"/>
    <property type="match status" value="1"/>
</dbReference>
<evidence type="ECO:0000256" key="15">
    <source>
        <dbReference type="ARBA" id="ARBA00060638"/>
    </source>
</evidence>
<feature type="transmembrane region" description="Helical" evidence="16">
    <location>
        <begin position="360"/>
        <end position="386"/>
    </location>
</feature>
<evidence type="ECO:0000256" key="1">
    <source>
        <dbReference type="ARBA" id="ARBA00004141"/>
    </source>
</evidence>
<feature type="transmembrane region" description="Helical" evidence="16">
    <location>
        <begin position="215"/>
        <end position="236"/>
    </location>
</feature>
<dbReference type="GeneID" id="63787928"/>
<dbReference type="Pfam" id="PF01222">
    <property type="entry name" value="ERG4_ERG24"/>
    <property type="match status" value="1"/>
</dbReference>
<evidence type="ECO:0000256" key="11">
    <source>
        <dbReference type="ARBA" id="ARBA00023136"/>
    </source>
</evidence>
<evidence type="ECO:0000256" key="8">
    <source>
        <dbReference type="ARBA" id="ARBA00023002"/>
    </source>
</evidence>
<dbReference type="OMA" id="EWCELRP"/>
<gene>
    <name evidence="17" type="ORF">BCR37DRAFT_393587</name>
</gene>
<dbReference type="GO" id="GO:0005789">
    <property type="term" value="C:endoplasmic reticulum membrane"/>
    <property type="evidence" value="ECO:0007669"/>
    <property type="project" value="TreeGrafter"/>
</dbReference>
<keyword evidence="3 16" id="KW-0444">Lipid biosynthesis</keyword>
<comment type="caution">
    <text evidence="17">The sequence shown here is derived from an EMBL/GenBank/DDBJ whole genome shotgun (WGS) entry which is preliminary data.</text>
</comment>
<comment type="subcellular location">
    <subcellularLocation>
        <location evidence="1">Membrane</location>
        <topology evidence="1">Multi-pass membrane protein</topology>
    </subcellularLocation>
</comment>
<evidence type="ECO:0000256" key="12">
    <source>
        <dbReference type="ARBA" id="ARBA00023166"/>
    </source>
</evidence>
<accession>A0A1Y2FBY3</accession>
<evidence type="ECO:0000256" key="14">
    <source>
        <dbReference type="ARBA" id="ARBA00052254"/>
    </source>
</evidence>
<evidence type="ECO:0000313" key="17">
    <source>
        <dbReference type="EMBL" id="ORY80944.1"/>
    </source>
</evidence>
<evidence type="ECO:0000256" key="3">
    <source>
        <dbReference type="ARBA" id="ARBA00022516"/>
    </source>
</evidence>